<keyword evidence="2" id="KW-1185">Reference proteome</keyword>
<name>A0A6N4V5L4_9MYCO</name>
<proteinExistence type="predicted"/>
<evidence type="ECO:0000313" key="1">
    <source>
        <dbReference type="EMBL" id="BBX50952.1"/>
    </source>
</evidence>
<evidence type="ECO:0000313" key="2">
    <source>
        <dbReference type="Proteomes" id="UP000466785"/>
    </source>
</evidence>
<organism evidence="1 2">
    <name type="scientific">Mycolicibacterium poriferae</name>
    <dbReference type="NCBI Taxonomy" id="39694"/>
    <lineage>
        <taxon>Bacteria</taxon>
        <taxon>Bacillati</taxon>
        <taxon>Actinomycetota</taxon>
        <taxon>Actinomycetes</taxon>
        <taxon>Mycobacteriales</taxon>
        <taxon>Mycobacteriaceae</taxon>
        <taxon>Mycolicibacterium</taxon>
    </lineage>
</organism>
<dbReference type="KEGG" id="mpof:MPOR_19780"/>
<dbReference type="Proteomes" id="UP000466785">
    <property type="component" value="Chromosome"/>
</dbReference>
<sequence length="78" mass="8621">MGDPTARHHIKTMISTAAASQVMNSRPLCRIGPSARTAPTMPPLMAARVRWECYRLDERGIECQPDEGALRAATLCWP</sequence>
<dbReference type="AlphaFoldDB" id="A0A6N4V5L4"/>
<gene>
    <name evidence="1" type="ORF">MPOR_19780</name>
</gene>
<reference evidence="1 2" key="1">
    <citation type="journal article" date="2019" name="Emerg. Microbes Infect.">
        <title>Comprehensive subspecies identification of 175 nontuberculous mycobacteria species based on 7547 genomic profiles.</title>
        <authorList>
            <person name="Matsumoto Y."/>
            <person name="Kinjo T."/>
            <person name="Motooka D."/>
            <person name="Nabeya D."/>
            <person name="Jung N."/>
            <person name="Uechi K."/>
            <person name="Horii T."/>
            <person name="Iida T."/>
            <person name="Fujita J."/>
            <person name="Nakamura S."/>
        </authorList>
    </citation>
    <scope>NUCLEOTIDE SEQUENCE [LARGE SCALE GENOMIC DNA]</scope>
    <source>
        <strain evidence="1 2">JCM 12603</strain>
    </source>
</reference>
<dbReference type="EMBL" id="AP022570">
    <property type="protein sequence ID" value="BBX50952.1"/>
    <property type="molecule type" value="Genomic_DNA"/>
</dbReference>
<accession>A0A6N4V5L4</accession>
<protein>
    <submittedName>
        <fullName evidence="1">Uncharacterized protein</fullName>
    </submittedName>
</protein>